<proteinExistence type="predicted"/>
<protein>
    <recommendedName>
        <fullName evidence="5">Pyocin activator protein PrtN</fullName>
    </recommendedName>
</protein>
<dbReference type="AlphaFoldDB" id="A0A1H4EB90"/>
<gene>
    <name evidence="1" type="ORF">SAMN04488051_106320</name>
    <name evidence="2" type="ORF">SAMN04488051_11140</name>
    <name evidence="3" type="ORF">SAMN04488051_1155</name>
</gene>
<evidence type="ECO:0008006" key="5">
    <source>
        <dbReference type="Google" id="ProtNLM"/>
    </source>
</evidence>
<evidence type="ECO:0000313" key="4">
    <source>
        <dbReference type="Proteomes" id="UP000198773"/>
    </source>
</evidence>
<evidence type="ECO:0000313" key="2">
    <source>
        <dbReference type="EMBL" id="SEA97871.1"/>
    </source>
</evidence>
<name>A0A1H4EB90_ALKAM</name>
<keyword evidence="4" id="KW-1185">Reference proteome</keyword>
<sequence>MSEDEELQKLVEHLENQLLKLHHSPVITGEALWSSLGYRSDEAFRQSLTRNTVPVRVFTIENRRGKFALVRDIAIWLANEALKSTKD</sequence>
<dbReference type="EMBL" id="FNRM01000006">
    <property type="protein sequence ID" value="SEA82097.1"/>
    <property type="molecule type" value="Genomic_DNA"/>
</dbReference>
<dbReference type="EMBL" id="FNRM01000011">
    <property type="protein sequence ID" value="SEA97871.1"/>
    <property type="molecule type" value="Genomic_DNA"/>
</dbReference>
<organism evidence="1 4">
    <name type="scientific">Alkalimonas amylolytica</name>
    <dbReference type="NCBI Taxonomy" id="152573"/>
    <lineage>
        <taxon>Bacteria</taxon>
        <taxon>Pseudomonadati</taxon>
        <taxon>Pseudomonadota</taxon>
        <taxon>Gammaproteobacteria</taxon>
        <taxon>Alkalimonas</taxon>
    </lineage>
</organism>
<dbReference type="EMBL" id="FNRM01000015">
    <property type="protein sequence ID" value="SEB02758.1"/>
    <property type="molecule type" value="Genomic_DNA"/>
</dbReference>
<reference evidence="1 4" key="1">
    <citation type="submission" date="2016-10" db="EMBL/GenBank/DDBJ databases">
        <authorList>
            <person name="de Groot N.N."/>
        </authorList>
    </citation>
    <scope>NUCLEOTIDE SEQUENCE [LARGE SCALE GENOMIC DNA]</scope>
    <source>
        <strain evidence="1 4">CGMCC 1.3430</strain>
    </source>
</reference>
<accession>A0A1H4EB90</accession>
<evidence type="ECO:0000313" key="3">
    <source>
        <dbReference type="EMBL" id="SEB02758.1"/>
    </source>
</evidence>
<evidence type="ECO:0000313" key="1">
    <source>
        <dbReference type="EMBL" id="SEA82097.1"/>
    </source>
</evidence>
<dbReference type="Proteomes" id="UP000198773">
    <property type="component" value="Unassembled WGS sequence"/>
</dbReference>